<proteinExistence type="predicted"/>
<dbReference type="Gene3D" id="3.40.50.360">
    <property type="match status" value="1"/>
</dbReference>
<name>A0AB37RG24_LACPE</name>
<gene>
    <name evidence="1" type="ORF">D6U17_10795</name>
</gene>
<accession>A0AB37RG24</accession>
<evidence type="ECO:0000313" key="2">
    <source>
        <dbReference type="Proteomes" id="UP000281061"/>
    </source>
</evidence>
<evidence type="ECO:0000313" key="1">
    <source>
        <dbReference type="EMBL" id="RMW53783.1"/>
    </source>
</evidence>
<reference evidence="1 2" key="1">
    <citation type="submission" date="2018-10" db="EMBL/GenBank/DDBJ databases">
        <title>Genome sequences of five Lactobacillus pentosus strains isolated from brines of traditionally fermented spanish-style green table olives and differences between them.</title>
        <authorList>
            <person name="Jimenez Diaz R."/>
        </authorList>
    </citation>
    <scope>NUCLEOTIDE SEQUENCE [LARGE SCALE GENOMIC DNA]</scope>
    <source>
        <strain evidence="1 2">IG8</strain>
    </source>
</reference>
<dbReference type="AlphaFoldDB" id="A0AB37RG24"/>
<sequence length="63" mass="7059">MNQQLFINASQNQNGNTAALGRRLLENIKYKQINLVDYHIHQIGQVSAVKGGDKMQVYGGLKM</sequence>
<dbReference type="InterPro" id="IPR029039">
    <property type="entry name" value="Flavoprotein-like_sf"/>
</dbReference>
<comment type="caution">
    <text evidence="1">The sequence shown here is derived from an EMBL/GenBank/DDBJ whole genome shotgun (WGS) entry which is preliminary data.</text>
</comment>
<organism evidence="1 2">
    <name type="scientific">Lactiplantibacillus pentosus</name>
    <name type="common">Lactobacillus pentosus</name>
    <dbReference type="NCBI Taxonomy" id="1589"/>
    <lineage>
        <taxon>Bacteria</taxon>
        <taxon>Bacillati</taxon>
        <taxon>Bacillota</taxon>
        <taxon>Bacilli</taxon>
        <taxon>Lactobacillales</taxon>
        <taxon>Lactobacillaceae</taxon>
        <taxon>Lactiplantibacillus</taxon>
    </lineage>
</organism>
<dbReference type="Proteomes" id="UP000281061">
    <property type="component" value="Unassembled WGS sequence"/>
</dbReference>
<protein>
    <submittedName>
        <fullName evidence="1">Uncharacterized protein</fullName>
    </submittedName>
</protein>
<dbReference type="EMBL" id="RDCL01000063">
    <property type="protein sequence ID" value="RMW53783.1"/>
    <property type="molecule type" value="Genomic_DNA"/>
</dbReference>